<dbReference type="InterPro" id="IPR002549">
    <property type="entry name" value="AI-2E-like"/>
</dbReference>
<evidence type="ECO:0000256" key="2">
    <source>
        <dbReference type="ARBA" id="ARBA00009773"/>
    </source>
</evidence>
<evidence type="ECO:0000256" key="7">
    <source>
        <dbReference type="ARBA" id="ARBA00023136"/>
    </source>
</evidence>
<evidence type="ECO:0000256" key="5">
    <source>
        <dbReference type="ARBA" id="ARBA00022692"/>
    </source>
</evidence>
<protein>
    <submittedName>
        <fullName evidence="9">Putative permease perM homolog</fullName>
    </submittedName>
</protein>
<dbReference type="PANTHER" id="PTHR21716">
    <property type="entry name" value="TRANSMEMBRANE PROTEIN"/>
    <property type="match status" value="1"/>
</dbReference>
<feature type="transmembrane region" description="Helical" evidence="8">
    <location>
        <begin position="279"/>
        <end position="300"/>
    </location>
</feature>
<feature type="transmembrane region" description="Helical" evidence="8">
    <location>
        <begin position="68"/>
        <end position="89"/>
    </location>
</feature>
<evidence type="ECO:0000313" key="9">
    <source>
        <dbReference type="EMBL" id="SLM28193.1"/>
    </source>
</evidence>
<dbReference type="Pfam" id="PF01594">
    <property type="entry name" value="AI-2E_transport"/>
    <property type="match status" value="1"/>
</dbReference>
<feature type="transmembrane region" description="Helical" evidence="8">
    <location>
        <begin position="38"/>
        <end position="56"/>
    </location>
</feature>
<comment type="similarity">
    <text evidence="2">Belongs to the autoinducer-2 exporter (AI-2E) (TC 2.A.86) family.</text>
</comment>
<feature type="transmembrane region" description="Helical" evidence="8">
    <location>
        <begin position="312"/>
        <end position="342"/>
    </location>
</feature>
<dbReference type="GO" id="GO:0005886">
    <property type="term" value="C:plasma membrane"/>
    <property type="evidence" value="ECO:0007669"/>
    <property type="project" value="UniProtKB-SubCell"/>
</dbReference>
<evidence type="ECO:0000256" key="1">
    <source>
        <dbReference type="ARBA" id="ARBA00004651"/>
    </source>
</evidence>
<dbReference type="STRING" id="1246637.MTBBW1_1270043"/>
<organism evidence="9 10">
    <name type="scientific">Desulfamplus magnetovallimortis</name>
    <dbReference type="NCBI Taxonomy" id="1246637"/>
    <lineage>
        <taxon>Bacteria</taxon>
        <taxon>Pseudomonadati</taxon>
        <taxon>Thermodesulfobacteriota</taxon>
        <taxon>Desulfobacteria</taxon>
        <taxon>Desulfobacterales</taxon>
        <taxon>Desulfobacteraceae</taxon>
        <taxon>Desulfamplus</taxon>
    </lineage>
</organism>
<feature type="transmembrane region" description="Helical" evidence="8">
    <location>
        <begin position="251"/>
        <end position="272"/>
    </location>
</feature>
<proteinExistence type="inferred from homology"/>
<sequence length="365" mass="41054">MFDMFRQWINRNFSDPQIIILTLLLISGFLTVFLLGDMLIPVFMGAMIAYLLEGMVQRLEWIKTPRTPAVIIVFCFFMACVIVTVTGLVPLLSKQVAQFIQTLPTMLGKGQKAFMEAMEKYPDIINKSQIDYFVNAIASELYSQGQKILSFSLASVKSLITVIVYLVLVPLLIFFFLKDKHLILQWFKGFLPDNRDLSTKVWNEVNIQITNYVRGKIWEILIVWGVSYATFAFFDLQFAVLLSLFVGLSVLIPYIGAALMVLPIALVAFFQWGFVAKTAYVVAAYGVIQALDGNLLAPLLLSEVVNLHPVAIIVAVLVFGGLWGTWGLFLAIPLATLVHAVIKAWFSSRQYKILPGDLELKHRNS</sequence>
<dbReference type="PANTHER" id="PTHR21716:SF53">
    <property type="entry name" value="PERMEASE PERM-RELATED"/>
    <property type="match status" value="1"/>
</dbReference>
<dbReference type="AlphaFoldDB" id="A0A1W1H6V0"/>
<dbReference type="EMBL" id="FWEV01000032">
    <property type="protein sequence ID" value="SLM28193.1"/>
    <property type="molecule type" value="Genomic_DNA"/>
</dbReference>
<dbReference type="OrthoDB" id="5416941at2"/>
<reference evidence="9 10" key="1">
    <citation type="submission" date="2017-03" db="EMBL/GenBank/DDBJ databases">
        <authorList>
            <person name="Afonso C.L."/>
            <person name="Miller P.J."/>
            <person name="Scott M.A."/>
            <person name="Spackman E."/>
            <person name="Goraichik I."/>
            <person name="Dimitrov K.M."/>
            <person name="Suarez D.L."/>
            <person name="Swayne D.E."/>
        </authorList>
    </citation>
    <scope>NUCLEOTIDE SEQUENCE [LARGE SCALE GENOMIC DNA]</scope>
    <source>
        <strain evidence="9">PRJEB14757</strain>
    </source>
</reference>
<keyword evidence="10" id="KW-1185">Reference proteome</keyword>
<keyword evidence="5 8" id="KW-0812">Transmembrane</keyword>
<keyword evidence="3" id="KW-0813">Transport</keyword>
<feature type="transmembrane region" description="Helical" evidence="8">
    <location>
        <begin position="221"/>
        <end position="245"/>
    </location>
</feature>
<accession>A0A1W1H6V0</accession>
<dbReference type="Proteomes" id="UP000191931">
    <property type="component" value="Unassembled WGS sequence"/>
</dbReference>
<evidence type="ECO:0000256" key="4">
    <source>
        <dbReference type="ARBA" id="ARBA00022475"/>
    </source>
</evidence>
<evidence type="ECO:0000256" key="8">
    <source>
        <dbReference type="SAM" id="Phobius"/>
    </source>
</evidence>
<evidence type="ECO:0000256" key="3">
    <source>
        <dbReference type="ARBA" id="ARBA00022448"/>
    </source>
</evidence>
<name>A0A1W1H6V0_9BACT</name>
<feature type="transmembrane region" description="Helical" evidence="8">
    <location>
        <begin position="12"/>
        <end position="32"/>
    </location>
</feature>
<evidence type="ECO:0000313" key="10">
    <source>
        <dbReference type="Proteomes" id="UP000191931"/>
    </source>
</evidence>
<dbReference type="RefSeq" id="WP_080804543.1">
    <property type="nucleotide sequence ID" value="NZ_LT828547.1"/>
</dbReference>
<feature type="transmembrane region" description="Helical" evidence="8">
    <location>
        <begin position="159"/>
        <end position="177"/>
    </location>
</feature>
<keyword evidence="4" id="KW-1003">Cell membrane</keyword>
<gene>
    <name evidence="9" type="primary">perM</name>
    <name evidence="9" type="ORF">MTBBW1_1270043</name>
</gene>
<evidence type="ECO:0000256" key="6">
    <source>
        <dbReference type="ARBA" id="ARBA00022989"/>
    </source>
</evidence>
<keyword evidence="7 8" id="KW-0472">Membrane</keyword>
<comment type="subcellular location">
    <subcellularLocation>
        <location evidence="1">Cell membrane</location>
        <topology evidence="1">Multi-pass membrane protein</topology>
    </subcellularLocation>
</comment>
<keyword evidence="6 8" id="KW-1133">Transmembrane helix</keyword>
<dbReference type="GO" id="GO:0055085">
    <property type="term" value="P:transmembrane transport"/>
    <property type="evidence" value="ECO:0007669"/>
    <property type="project" value="TreeGrafter"/>
</dbReference>